<dbReference type="PANTHER" id="PTHR11214">
    <property type="entry name" value="BETA-1,3-N-ACETYLGLUCOSAMINYLTRANSFERASE"/>
    <property type="match status" value="1"/>
</dbReference>
<dbReference type="EMBL" id="VSWD01000013">
    <property type="protein sequence ID" value="KAK3083664.1"/>
    <property type="molecule type" value="Genomic_DNA"/>
</dbReference>
<evidence type="ECO:0000256" key="3">
    <source>
        <dbReference type="ARBA" id="ARBA00022676"/>
    </source>
</evidence>
<keyword evidence="10" id="KW-0325">Glycoprotein</keyword>
<keyword evidence="8" id="KW-0333">Golgi apparatus</keyword>
<evidence type="ECO:0000313" key="13">
    <source>
        <dbReference type="Proteomes" id="UP001186944"/>
    </source>
</evidence>
<evidence type="ECO:0000256" key="7">
    <source>
        <dbReference type="ARBA" id="ARBA00022989"/>
    </source>
</evidence>
<keyword evidence="6" id="KW-0735">Signal-anchor</keyword>
<dbReference type="AlphaFoldDB" id="A0AA89BQD1"/>
<evidence type="ECO:0000256" key="10">
    <source>
        <dbReference type="ARBA" id="ARBA00023180"/>
    </source>
</evidence>
<sequence>MVKGKGHNTQRENAALAILHFFWKRKKKKMGWRTYLKPHKFTASLICIIILWMALYLGYISQSITVRNHSKSQQLFHDKTFNSELNSKEIENSVTHAQDFGTRNLYHQSTTNIMRNKSQKIRELTTMKTRIKSRNEEQTKSNAITLKTRLKTRENEHRESNVSNMSTLRNTYFIKNKYQKNLKENSTLETKRDVRKKTYYDIKEVSSLIGSRISEIKMNFTEKLWCEEALKFYPLTINFTQFIKNPSKFYVFPINKHPFDFIFNPIRVCGVEREVFILSVVKSRVNNFFLRSAIRATWGKVARQGNNRVVFLLGYSADKTIMGTVHQESMKYDDMIMEDFTDYYYNTTRKFAMVVRWIAKYCTNARFIFLVDEDVMVNYVNLVAFFRGISKEDEGTLFEGKLHYTEKPERDTSSKWYVTKEEYPFDCYLPFLSGGAILTSGRVIRNLNIAIPYVQYLKLDDVFLSTVAHKIGVRPRNNNKICINECGFDLKNYITKHGFSQHLEYFRVGKWLNN</sequence>
<evidence type="ECO:0000256" key="6">
    <source>
        <dbReference type="ARBA" id="ARBA00022968"/>
    </source>
</evidence>
<evidence type="ECO:0000256" key="2">
    <source>
        <dbReference type="ARBA" id="ARBA00008661"/>
    </source>
</evidence>
<dbReference type="GO" id="GO:0008194">
    <property type="term" value="F:UDP-glycosyltransferase activity"/>
    <property type="evidence" value="ECO:0007669"/>
    <property type="project" value="TreeGrafter"/>
</dbReference>
<dbReference type="GO" id="GO:0006493">
    <property type="term" value="P:protein O-linked glycosylation"/>
    <property type="evidence" value="ECO:0007669"/>
    <property type="project" value="TreeGrafter"/>
</dbReference>
<keyword evidence="13" id="KW-1185">Reference proteome</keyword>
<keyword evidence="4" id="KW-0808">Transferase</keyword>
<keyword evidence="3" id="KW-0328">Glycosyltransferase</keyword>
<evidence type="ECO:0000256" key="9">
    <source>
        <dbReference type="ARBA" id="ARBA00023136"/>
    </source>
</evidence>
<organism evidence="12 13">
    <name type="scientific">Pinctada imbricata</name>
    <name type="common">Atlantic pearl-oyster</name>
    <name type="synonym">Pinctada martensii</name>
    <dbReference type="NCBI Taxonomy" id="66713"/>
    <lineage>
        <taxon>Eukaryota</taxon>
        <taxon>Metazoa</taxon>
        <taxon>Spiralia</taxon>
        <taxon>Lophotrochozoa</taxon>
        <taxon>Mollusca</taxon>
        <taxon>Bivalvia</taxon>
        <taxon>Autobranchia</taxon>
        <taxon>Pteriomorphia</taxon>
        <taxon>Pterioida</taxon>
        <taxon>Pterioidea</taxon>
        <taxon>Pteriidae</taxon>
        <taxon>Pinctada</taxon>
    </lineage>
</organism>
<keyword evidence="9 11" id="KW-0472">Membrane</keyword>
<evidence type="ECO:0000256" key="5">
    <source>
        <dbReference type="ARBA" id="ARBA00022692"/>
    </source>
</evidence>
<proteinExistence type="inferred from homology"/>
<evidence type="ECO:0000256" key="1">
    <source>
        <dbReference type="ARBA" id="ARBA00004323"/>
    </source>
</evidence>
<name>A0AA89BQD1_PINIB</name>
<evidence type="ECO:0000256" key="4">
    <source>
        <dbReference type="ARBA" id="ARBA00022679"/>
    </source>
</evidence>
<dbReference type="Gene3D" id="3.90.550.50">
    <property type="match status" value="1"/>
</dbReference>
<dbReference type="Pfam" id="PF01762">
    <property type="entry name" value="Galactosyl_T"/>
    <property type="match status" value="1"/>
</dbReference>
<accession>A0AA89BQD1</accession>
<dbReference type="InterPro" id="IPR002659">
    <property type="entry name" value="Glyco_trans_31"/>
</dbReference>
<gene>
    <name evidence="12" type="ORF">FSP39_000955</name>
</gene>
<comment type="similarity">
    <text evidence="2">Belongs to the glycosyltransferase 31 family.</text>
</comment>
<dbReference type="PANTHER" id="PTHR11214:SF349">
    <property type="entry name" value="BETA-1,3-GALACTOSYLTRANSFERASE BRN"/>
    <property type="match status" value="1"/>
</dbReference>
<feature type="transmembrane region" description="Helical" evidence="11">
    <location>
        <begin position="41"/>
        <end position="60"/>
    </location>
</feature>
<reference evidence="12" key="1">
    <citation type="submission" date="2019-08" db="EMBL/GenBank/DDBJ databases">
        <title>The improved chromosome-level genome for the pearl oyster Pinctada fucata martensii using PacBio sequencing and Hi-C.</title>
        <authorList>
            <person name="Zheng Z."/>
        </authorList>
    </citation>
    <scope>NUCLEOTIDE SEQUENCE</scope>
    <source>
        <strain evidence="12">ZZ-2019</strain>
        <tissue evidence="12">Adductor muscle</tissue>
    </source>
</reference>
<keyword evidence="5 11" id="KW-0812">Transmembrane</keyword>
<protein>
    <recommendedName>
        <fullName evidence="14">Hexosyltransferase</fullName>
    </recommendedName>
</protein>
<dbReference type="FunFam" id="3.90.550.50:FF:000001">
    <property type="entry name" value="Hexosyltransferase"/>
    <property type="match status" value="1"/>
</dbReference>
<evidence type="ECO:0008006" key="14">
    <source>
        <dbReference type="Google" id="ProtNLM"/>
    </source>
</evidence>
<dbReference type="Proteomes" id="UP001186944">
    <property type="component" value="Unassembled WGS sequence"/>
</dbReference>
<keyword evidence="7 11" id="KW-1133">Transmembrane helix</keyword>
<evidence type="ECO:0000256" key="8">
    <source>
        <dbReference type="ARBA" id="ARBA00023034"/>
    </source>
</evidence>
<dbReference type="GO" id="GO:0000139">
    <property type="term" value="C:Golgi membrane"/>
    <property type="evidence" value="ECO:0007669"/>
    <property type="project" value="UniProtKB-SubCell"/>
</dbReference>
<comment type="caution">
    <text evidence="12">The sequence shown here is derived from an EMBL/GenBank/DDBJ whole genome shotgun (WGS) entry which is preliminary data.</text>
</comment>
<evidence type="ECO:0000313" key="12">
    <source>
        <dbReference type="EMBL" id="KAK3083664.1"/>
    </source>
</evidence>
<comment type="subcellular location">
    <subcellularLocation>
        <location evidence="1">Golgi apparatus membrane</location>
        <topology evidence="1">Single-pass type II membrane protein</topology>
    </subcellularLocation>
</comment>
<evidence type="ECO:0000256" key="11">
    <source>
        <dbReference type="SAM" id="Phobius"/>
    </source>
</evidence>
<dbReference type="GO" id="GO:0016758">
    <property type="term" value="F:hexosyltransferase activity"/>
    <property type="evidence" value="ECO:0007669"/>
    <property type="project" value="InterPro"/>
</dbReference>